<dbReference type="InterPro" id="IPR036249">
    <property type="entry name" value="Thioredoxin-like_sf"/>
</dbReference>
<dbReference type="PROSITE" id="PS51352">
    <property type="entry name" value="THIOREDOXIN_2"/>
    <property type="match status" value="1"/>
</dbReference>
<evidence type="ECO:0000256" key="2">
    <source>
        <dbReference type="ARBA" id="ARBA00022475"/>
    </source>
</evidence>
<sequence length="623" mass="66435">MGLLFLCLITPTMALAQPFFSQPVFLPPAKAFSFHAQIEQKHILVVRWVAAPGYHLYRDRIHLEVTPDTVHLASYTLPAGKWMNIPGVGRLQVYERTTALHIPLHWVGTPPAHFAVTSSYQGCANAGVCYPLATTTIPLALTQSAASALSLSPVSPTVSAPPAPSTQGLNTMQPPVPASAGATALFATGLQGDGSIWILLLFFAAGLGLAFTPCIFPMIPILSSLVVGQVDSTSARHARRHAFWISLAYVLGMAITYTVMGVLAAVTGAYLQAVFQNPWVLGLFSAIFVVLALSMFGFYELQVPSAVQTRLSRYGKGGHFLGAWIMGMLSALIVGPCIAAPLAGALLFIARTGNVVLGGAALFLLALGMGVPLLVIGTSAGHFLPRAGRWMDVVKAVFGVVLLGVAIWFLSRILPGPASLTLWAILAIVSAVYLGAFRSAAVRDSGWGRFWQGIGLALFAYGLAMGAGALAGGRLVLEPLAPFVVHGEAIGVQPTKTANQRFKRHMVTSLTQLHQALLAAKGHPVLVDFWAKWCVECQRMDVETYGNPLVDQTTRSLVLIRVNVTASDSASRALLHHFQLFGPPATLLVSASGRTVAKYEGYEGPQTLLQHVQQKLGIDRSNR</sequence>
<dbReference type="InterPro" id="IPR036929">
    <property type="entry name" value="DsbDN_sf"/>
</dbReference>
<dbReference type="Proteomes" id="UP001197378">
    <property type="component" value="Unassembled WGS sequence"/>
</dbReference>
<dbReference type="GO" id="GO:0045454">
    <property type="term" value="P:cell redox homeostasis"/>
    <property type="evidence" value="ECO:0007669"/>
    <property type="project" value="TreeGrafter"/>
</dbReference>
<evidence type="ECO:0000256" key="4">
    <source>
        <dbReference type="ARBA" id="ARBA00022748"/>
    </source>
</evidence>
<evidence type="ECO:0000256" key="3">
    <source>
        <dbReference type="ARBA" id="ARBA00022692"/>
    </source>
</evidence>
<feature type="transmembrane region" description="Helical" evidence="7">
    <location>
        <begin position="243"/>
        <end position="273"/>
    </location>
</feature>
<reference evidence="10" key="1">
    <citation type="journal article" date="2021" name="ISME J.">
        <title>Genomic evolution of the class Acidithiobacillia: deep-branching Proteobacteria living in extreme acidic conditions.</title>
        <authorList>
            <person name="Moya-Beltran A."/>
            <person name="Beard S."/>
            <person name="Rojas-Villalobos C."/>
            <person name="Issotta F."/>
            <person name="Gallardo Y."/>
            <person name="Ulloa R."/>
            <person name="Giaveno A."/>
            <person name="Degli Esposti M."/>
            <person name="Johnson D.B."/>
            <person name="Quatrini R."/>
        </authorList>
    </citation>
    <scope>NUCLEOTIDE SEQUENCE</scope>
    <source>
        <strain evidence="10">VAN18-1</strain>
    </source>
</reference>
<feature type="signal peptide" evidence="8">
    <location>
        <begin position="1"/>
        <end position="16"/>
    </location>
</feature>
<evidence type="ECO:0000256" key="6">
    <source>
        <dbReference type="ARBA" id="ARBA00023136"/>
    </source>
</evidence>
<comment type="caution">
    <text evidence="10">The sequence shown here is derived from an EMBL/GenBank/DDBJ whole genome shotgun (WGS) entry which is preliminary data.</text>
</comment>
<feature type="transmembrane region" description="Helical" evidence="7">
    <location>
        <begin position="396"/>
        <end position="414"/>
    </location>
</feature>
<feature type="transmembrane region" description="Helical" evidence="7">
    <location>
        <begin position="196"/>
        <end position="222"/>
    </location>
</feature>
<dbReference type="SUPFAM" id="SSF52833">
    <property type="entry name" value="Thioredoxin-like"/>
    <property type="match status" value="1"/>
</dbReference>
<evidence type="ECO:0000313" key="11">
    <source>
        <dbReference type="Proteomes" id="UP001197378"/>
    </source>
</evidence>
<feature type="transmembrane region" description="Helical" evidence="7">
    <location>
        <begin position="453"/>
        <end position="477"/>
    </location>
</feature>
<dbReference type="GO" id="GO:0005886">
    <property type="term" value="C:plasma membrane"/>
    <property type="evidence" value="ECO:0007669"/>
    <property type="project" value="UniProtKB-SubCell"/>
</dbReference>
<dbReference type="Gene3D" id="2.60.40.1250">
    <property type="entry name" value="Thiol:disulfide interchange protein DsbD, N-terminal domain"/>
    <property type="match status" value="1"/>
</dbReference>
<comment type="subcellular location">
    <subcellularLocation>
        <location evidence="1">Cell membrane</location>
        <topology evidence="1">Multi-pass membrane protein</topology>
    </subcellularLocation>
</comment>
<keyword evidence="8" id="KW-0732">Signal</keyword>
<dbReference type="InterPro" id="IPR013766">
    <property type="entry name" value="Thioredoxin_domain"/>
</dbReference>
<name>A0AAE2YQU1_9PROT</name>
<keyword evidence="4" id="KW-0201">Cytochrome c-type biogenesis</keyword>
<accession>A0AAE2YQU1</accession>
<proteinExistence type="predicted"/>
<gene>
    <name evidence="10" type="primary">dsbD</name>
    <name evidence="10" type="ORF">HFQ13_10825</name>
</gene>
<dbReference type="Pfam" id="PF02683">
    <property type="entry name" value="DsbD_TM"/>
    <property type="match status" value="1"/>
</dbReference>
<dbReference type="EC" id="1.8.1.8" evidence="10"/>
<protein>
    <submittedName>
        <fullName evidence="10">Protein-disulfide reductase DsbD</fullName>
        <ecNumber evidence="10">1.8.1.8</ecNumber>
    </submittedName>
</protein>
<dbReference type="Gene3D" id="3.40.30.10">
    <property type="entry name" value="Glutaredoxin"/>
    <property type="match status" value="1"/>
</dbReference>
<feature type="transmembrane region" description="Helical" evidence="7">
    <location>
        <begin position="279"/>
        <end position="299"/>
    </location>
</feature>
<dbReference type="NCBIfam" id="NF001419">
    <property type="entry name" value="PRK00293.1"/>
    <property type="match status" value="1"/>
</dbReference>
<keyword evidence="11" id="KW-1185">Reference proteome</keyword>
<evidence type="ECO:0000256" key="5">
    <source>
        <dbReference type="ARBA" id="ARBA00022989"/>
    </source>
</evidence>
<evidence type="ECO:0000256" key="7">
    <source>
        <dbReference type="SAM" id="Phobius"/>
    </source>
</evidence>
<dbReference type="GO" id="GO:0047134">
    <property type="term" value="F:protein-disulfide reductase [NAD(P)H] activity"/>
    <property type="evidence" value="ECO:0007669"/>
    <property type="project" value="UniProtKB-EC"/>
</dbReference>
<dbReference type="AlphaFoldDB" id="A0AAE2YQU1"/>
<feature type="chain" id="PRO_5041986627" evidence="8">
    <location>
        <begin position="17"/>
        <end position="623"/>
    </location>
</feature>
<feature type="domain" description="Thioredoxin" evidence="9">
    <location>
        <begin position="474"/>
        <end position="617"/>
    </location>
</feature>
<dbReference type="EMBL" id="JAAXYO010000154">
    <property type="protein sequence ID" value="MBU2788684.1"/>
    <property type="molecule type" value="Genomic_DNA"/>
</dbReference>
<keyword evidence="5 7" id="KW-1133">Transmembrane helix</keyword>
<dbReference type="InterPro" id="IPR003834">
    <property type="entry name" value="Cyt_c_assmbl_TM_dom"/>
</dbReference>
<keyword evidence="10" id="KW-0560">Oxidoreductase</keyword>
<evidence type="ECO:0000256" key="1">
    <source>
        <dbReference type="ARBA" id="ARBA00004651"/>
    </source>
</evidence>
<dbReference type="InterPro" id="IPR028250">
    <property type="entry name" value="DsbDN"/>
</dbReference>
<dbReference type="PANTHER" id="PTHR32234">
    <property type="entry name" value="THIOL:DISULFIDE INTERCHANGE PROTEIN DSBD"/>
    <property type="match status" value="1"/>
</dbReference>
<evidence type="ECO:0000256" key="8">
    <source>
        <dbReference type="SAM" id="SignalP"/>
    </source>
</evidence>
<keyword evidence="2" id="KW-1003">Cell membrane</keyword>
<keyword evidence="6 7" id="KW-0472">Membrane</keyword>
<dbReference type="Pfam" id="PF11412">
    <property type="entry name" value="DsbD_N"/>
    <property type="match status" value="1"/>
</dbReference>
<feature type="transmembrane region" description="Helical" evidence="7">
    <location>
        <begin position="420"/>
        <end position="441"/>
    </location>
</feature>
<dbReference type="GO" id="GO:0017004">
    <property type="term" value="P:cytochrome complex assembly"/>
    <property type="evidence" value="ECO:0007669"/>
    <property type="project" value="UniProtKB-KW"/>
</dbReference>
<feature type="transmembrane region" description="Helical" evidence="7">
    <location>
        <begin position="355"/>
        <end position="384"/>
    </location>
</feature>
<evidence type="ECO:0000259" key="9">
    <source>
        <dbReference type="PROSITE" id="PS51352"/>
    </source>
</evidence>
<organism evidence="10 11">
    <name type="scientific">Igneacidithiobacillus copahuensis</name>
    <dbReference type="NCBI Taxonomy" id="2724909"/>
    <lineage>
        <taxon>Bacteria</taxon>
        <taxon>Pseudomonadati</taxon>
        <taxon>Pseudomonadota</taxon>
        <taxon>Acidithiobacillia</taxon>
        <taxon>Acidithiobacillales</taxon>
        <taxon>Acidithiobacillaceae</taxon>
        <taxon>Igneacidithiobacillus</taxon>
    </lineage>
</organism>
<dbReference type="SUPFAM" id="SSF74863">
    <property type="entry name" value="Thiol:disulfide interchange protein DsbD, N-terminal domain (DsbD-alpha)"/>
    <property type="match status" value="1"/>
</dbReference>
<feature type="transmembrane region" description="Helical" evidence="7">
    <location>
        <begin position="320"/>
        <end position="349"/>
    </location>
</feature>
<evidence type="ECO:0000313" key="10">
    <source>
        <dbReference type="EMBL" id="MBU2788684.1"/>
    </source>
</evidence>
<dbReference type="PANTHER" id="PTHR32234:SF0">
    <property type="entry name" value="THIOL:DISULFIDE INTERCHANGE PROTEIN DSBD"/>
    <property type="match status" value="1"/>
</dbReference>
<keyword evidence="3 7" id="KW-0812">Transmembrane</keyword>
<dbReference type="Pfam" id="PF13899">
    <property type="entry name" value="Thioredoxin_7"/>
    <property type="match status" value="1"/>
</dbReference>